<evidence type="ECO:0000313" key="2">
    <source>
        <dbReference type="EMBL" id="RSB23034.1"/>
    </source>
</evidence>
<comment type="caution">
    <text evidence="2">The sequence shown here is derived from an EMBL/GenBank/DDBJ whole genome shotgun (WGS) entry which is preliminary data.</text>
</comment>
<organism evidence="2 3">
    <name type="scientific">Enterobacter cloacae</name>
    <dbReference type="NCBI Taxonomy" id="550"/>
    <lineage>
        <taxon>Bacteria</taxon>
        <taxon>Pseudomonadati</taxon>
        <taxon>Pseudomonadota</taxon>
        <taxon>Gammaproteobacteria</taxon>
        <taxon>Enterobacterales</taxon>
        <taxon>Enterobacteriaceae</taxon>
        <taxon>Enterobacter</taxon>
        <taxon>Enterobacter cloacae complex</taxon>
    </lineage>
</organism>
<protein>
    <recommendedName>
        <fullName evidence="4">YjbD family (DUF3811)</fullName>
    </recommendedName>
</protein>
<sequence length="82" mass="9350">MRYKKLTAAEEKRLADAFVAQALAMGLKGNKKLPKDIKLQVRDRVMASIEADRKAAEAQQARRQAHEAAETTFTWKPAIRRR</sequence>
<evidence type="ECO:0000313" key="3">
    <source>
        <dbReference type="Proteomes" id="UP000275321"/>
    </source>
</evidence>
<accession>A0A427KDZ2</accession>
<dbReference type="EMBL" id="RHWT01000081">
    <property type="protein sequence ID" value="RSB23034.1"/>
    <property type="molecule type" value="Genomic_DNA"/>
</dbReference>
<dbReference type="AlphaFoldDB" id="A0A427KDZ2"/>
<name>A0A427KDZ2_ENTCL</name>
<reference evidence="2 3" key="1">
    <citation type="submission" date="2018-10" db="EMBL/GenBank/DDBJ databases">
        <title>Transmission dynamics of multidrug resistant bacteria on intensive care unit surfaces.</title>
        <authorList>
            <person name="D'Souza A.W."/>
            <person name="Potter R.F."/>
            <person name="Wallace M."/>
            <person name="Shupe A."/>
            <person name="Patel S."/>
            <person name="Sun S."/>
            <person name="Gul D."/>
            <person name="Kwon J.H."/>
            <person name="Andleeb S."/>
            <person name="Burnham C.-A.D."/>
            <person name="Dantas G."/>
        </authorList>
    </citation>
    <scope>NUCLEOTIDE SEQUENCE [LARGE SCALE GENOMIC DNA]</scope>
    <source>
        <strain evidence="2 3">EC_073</strain>
    </source>
</reference>
<gene>
    <name evidence="2" type="ORF">EGK68_25505</name>
</gene>
<evidence type="ECO:0008006" key="4">
    <source>
        <dbReference type="Google" id="ProtNLM"/>
    </source>
</evidence>
<dbReference type="Proteomes" id="UP000275321">
    <property type="component" value="Unassembled WGS sequence"/>
</dbReference>
<dbReference type="RefSeq" id="WP_125366795.1">
    <property type="nucleotide sequence ID" value="NZ_RHWT01000081.1"/>
</dbReference>
<evidence type="ECO:0000256" key="1">
    <source>
        <dbReference type="SAM" id="MobiDB-lite"/>
    </source>
</evidence>
<feature type="region of interest" description="Disordered" evidence="1">
    <location>
        <begin position="56"/>
        <end position="82"/>
    </location>
</feature>
<proteinExistence type="predicted"/>